<dbReference type="Pfam" id="PF02770">
    <property type="entry name" value="Acyl-CoA_dh_M"/>
    <property type="match status" value="1"/>
</dbReference>
<feature type="domain" description="Acyl-CoA dehydrogenase/oxidase C-terminal" evidence="6">
    <location>
        <begin position="255"/>
        <end position="420"/>
    </location>
</feature>
<evidence type="ECO:0000256" key="2">
    <source>
        <dbReference type="ARBA" id="ARBA00009347"/>
    </source>
</evidence>
<evidence type="ECO:0000313" key="10">
    <source>
        <dbReference type="EMBL" id="MFD2961912.1"/>
    </source>
</evidence>
<evidence type="ECO:0000259" key="8">
    <source>
        <dbReference type="Pfam" id="PF02771"/>
    </source>
</evidence>
<feature type="domain" description="Acyl-CoA dehydrogenase/oxidase N-terminal" evidence="8">
    <location>
        <begin position="33"/>
        <end position="143"/>
    </location>
</feature>
<evidence type="ECO:0000259" key="7">
    <source>
        <dbReference type="Pfam" id="PF02770"/>
    </source>
</evidence>
<evidence type="ECO:0000259" key="6">
    <source>
        <dbReference type="Pfam" id="PF00441"/>
    </source>
</evidence>
<dbReference type="InterPro" id="IPR009075">
    <property type="entry name" value="AcylCo_DH/oxidase_C"/>
</dbReference>
<dbReference type="PANTHER" id="PTHR43884:SF12">
    <property type="entry name" value="ISOVALERYL-COA DEHYDROGENASE, MITOCHONDRIAL-RELATED"/>
    <property type="match status" value="1"/>
</dbReference>
<dbReference type="InterPro" id="IPR036250">
    <property type="entry name" value="AcylCo_DH-like_C"/>
</dbReference>
<comment type="caution">
    <text evidence="10">The sequence shown here is derived from an EMBL/GenBank/DDBJ whole genome shotgun (WGS) entry which is preliminary data.</text>
</comment>
<dbReference type="InterPro" id="IPR049426">
    <property type="entry name" value="Acyl-CoA-dh-like_C"/>
</dbReference>
<evidence type="ECO:0000256" key="5">
    <source>
        <dbReference type="RuleBase" id="RU362125"/>
    </source>
</evidence>
<evidence type="ECO:0000256" key="1">
    <source>
        <dbReference type="ARBA" id="ARBA00001974"/>
    </source>
</evidence>
<name>A0ABW6AXY2_9SPHI</name>
<keyword evidence="3 5" id="KW-0285">Flavoprotein</keyword>
<dbReference type="EMBL" id="JBHUPA010000005">
    <property type="protein sequence ID" value="MFD2961912.1"/>
    <property type="molecule type" value="Genomic_DNA"/>
</dbReference>
<dbReference type="InterPro" id="IPR046373">
    <property type="entry name" value="Acyl-CoA_Oxase/DH_mid-dom_sf"/>
</dbReference>
<dbReference type="SUPFAM" id="SSF47203">
    <property type="entry name" value="Acyl-CoA dehydrogenase C-terminal domain-like"/>
    <property type="match status" value="1"/>
</dbReference>
<gene>
    <name evidence="10" type="ORF">ACFS6J_08955</name>
</gene>
<protein>
    <submittedName>
        <fullName evidence="10">Acyl-CoA dehydrogenase family protein</fullName>
    </submittedName>
</protein>
<dbReference type="InterPro" id="IPR013786">
    <property type="entry name" value="AcylCoA_DH/ox_N"/>
</dbReference>
<dbReference type="Pfam" id="PF00441">
    <property type="entry name" value="Acyl-CoA_dh_1"/>
    <property type="match status" value="1"/>
</dbReference>
<dbReference type="InterPro" id="IPR006091">
    <property type="entry name" value="Acyl-CoA_Oxase/DH_mid-dom"/>
</dbReference>
<dbReference type="InterPro" id="IPR009100">
    <property type="entry name" value="AcylCoA_DH/oxidase_NM_dom_sf"/>
</dbReference>
<dbReference type="Proteomes" id="UP001597560">
    <property type="component" value="Unassembled WGS sequence"/>
</dbReference>
<dbReference type="PROSITE" id="PS00072">
    <property type="entry name" value="ACYL_COA_DH_1"/>
    <property type="match status" value="1"/>
</dbReference>
<dbReference type="Gene3D" id="1.20.140.10">
    <property type="entry name" value="Butyryl-CoA Dehydrogenase, subunit A, domain 3"/>
    <property type="match status" value="2"/>
</dbReference>
<keyword evidence="11" id="KW-1185">Reference proteome</keyword>
<sequence>METVDKKRAIKGGEFVIKETRYEDVFIPEEFDEEQLMIKKTCQDFLQTEVTPNLERIDNQEEGLMQTLLDKAGELGLLGVSIPEEYGGFGKNFNTSMLVTDAVGAGHSFAVALSAHTGIGTLPILYYGNTEQKQKYIPKLAIGAYKAAYCLTEPNAGSDANSGRTTAKLNDEGTHYLINGQKMWITNGGFADIFIVFAKIDDDKNLSAFIVERAFGGITMNPEEHKLGIKGSSTRQVFFNDCPVPKENLLSERENGFKIAVNILNIGRIKLGAAAIGSSRKVISQAINYANERVQFKLPIAKFGAIRYKLAEMAIRNFAVESAAYRAGQNIDDAYEALVSDGMEPAKAKLKSTEQFAIECAILKVWGSEMLDYIVDEGVQIYGGMGYSADAPMERSYRDSRINRIFEGTNEVNRLLIVDMLLKRALKGELDLMGPAQEVAGELMAIPDFSEPEDVLLAYEKRVIVNLKKAGLLVAGAAVQKLMMTLQKEQEILMNIADIIGTVYLAESTLLRVEKLVHFKNEQEVAGQIDMARIFLYNAVDKVYLAGKEALNSFAEGDELKMMLAGLRRFTKLEPFNVKEARQRVAKLLIDANGYCF</sequence>
<keyword evidence="4 5" id="KW-0274">FAD</keyword>
<accession>A0ABW6AXY2</accession>
<proteinExistence type="inferred from homology"/>
<dbReference type="InterPro" id="IPR037069">
    <property type="entry name" value="AcylCoA_DH/ox_N_sf"/>
</dbReference>
<evidence type="ECO:0000256" key="4">
    <source>
        <dbReference type="ARBA" id="ARBA00022827"/>
    </source>
</evidence>
<keyword evidence="5" id="KW-0560">Oxidoreductase</keyword>
<evidence type="ECO:0000313" key="11">
    <source>
        <dbReference type="Proteomes" id="UP001597560"/>
    </source>
</evidence>
<dbReference type="PROSITE" id="PS00073">
    <property type="entry name" value="ACYL_COA_DH_2"/>
    <property type="match status" value="1"/>
</dbReference>
<dbReference type="Gene3D" id="2.40.110.10">
    <property type="entry name" value="Butyryl-CoA Dehydrogenase, subunit A, domain 2"/>
    <property type="match status" value="1"/>
</dbReference>
<organism evidence="10 11">
    <name type="scientific">Olivibacter jilunii</name>
    <dbReference type="NCBI Taxonomy" id="985016"/>
    <lineage>
        <taxon>Bacteria</taxon>
        <taxon>Pseudomonadati</taxon>
        <taxon>Bacteroidota</taxon>
        <taxon>Sphingobacteriia</taxon>
        <taxon>Sphingobacteriales</taxon>
        <taxon>Sphingobacteriaceae</taxon>
        <taxon>Olivibacter</taxon>
    </lineage>
</organism>
<evidence type="ECO:0000259" key="9">
    <source>
        <dbReference type="Pfam" id="PF21263"/>
    </source>
</evidence>
<dbReference type="PANTHER" id="PTHR43884">
    <property type="entry name" value="ACYL-COA DEHYDROGENASE"/>
    <property type="match status" value="1"/>
</dbReference>
<dbReference type="Pfam" id="PF02771">
    <property type="entry name" value="Acyl-CoA_dh_N"/>
    <property type="match status" value="1"/>
</dbReference>
<dbReference type="SUPFAM" id="SSF56645">
    <property type="entry name" value="Acyl-CoA dehydrogenase NM domain-like"/>
    <property type="match status" value="1"/>
</dbReference>
<dbReference type="RefSeq" id="WP_377610191.1">
    <property type="nucleotide sequence ID" value="NZ_JBHUPA010000005.1"/>
</dbReference>
<comment type="cofactor">
    <cofactor evidence="1 5">
        <name>FAD</name>
        <dbReference type="ChEBI" id="CHEBI:57692"/>
    </cofactor>
</comment>
<dbReference type="Gene3D" id="1.10.540.10">
    <property type="entry name" value="Acyl-CoA dehydrogenase/oxidase, N-terminal domain"/>
    <property type="match status" value="1"/>
</dbReference>
<feature type="domain" description="Acyl-CoA dehydrogenase-like C-terminal" evidence="9">
    <location>
        <begin position="466"/>
        <end position="569"/>
    </location>
</feature>
<evidence type="ECO:0000256" key="3">
    <source>
        <dbReference type="ARBA" id="ARBA00022630"/>
    </source>
</evidence>
<comment type="similarity">
    <text evidence="2 5">Belongs to the acyl-CoA dehydrogenase family.</text>
</comment>
<feature type="domain" description="Acyl-CoA oxidase/dehydrogenase middle" evidence="7">
    <location>
        <begin position="148"/>
        <end position="242"/>
    </location>
</feature>
<dbReference type="InterPro" id="IPR006089">
    <property type="entry name" value="Acyl-CoA_DH_CS"/>
</dbReference>
<dbReference type="Pfam" id="PF21263">
    <property type="entry name" value="Acyl-CoA-dh_C"/>
    <property type="match status" value="1"/>
</dbReference>
<reference evidence="11" key="1">
    <citation type="journal article" date="2019" name="Int. J. Syst. Evol. Microbiol.">
        <title>The Global Catalogue of Microorganisms (GCM) 10K type strain sequencing project: providing services to taxonomists for standard genome sequencing and annotation.</title>
        <authorList>
            <consortium name="The Broad Institute Genomics Platform"/>
            <consortium name="The Broad Institute Genome Sequencing Center for Infectious Disease"/>
            <person name="Wu L."/>
            <person name="Ma J."/>
        </authorList>
    </citation>
    <scope>NUCLEOTIDE SEQUENCE [LARGE SCALE GENOMIC DNA]</scope>
    <source>
        <strain evidence="11">KCTC 23098</strain>
    </source>
</reference>